<keyword evidence="3" id="KW-1185">Reference proteome</keyword>
<keyword evidence="1" id="KW-0812">Transmembrane</keyword>
<dbReference type="AlphaFoldDB" id="A0A5B7DJ03"/>
<comment type="caution">
    <text evidence="2">The sequence shown here is derived from an EMBL/GenBank/DDBJ whole genome shotgun (WGS) entry which is preliminary data.</text>
</comment>
<accession>A0A5B7DJ03</accession>
<evidence type="ECO:0000313" key="2">
    <source>
        <dbReference type="EMBL" id="MPC21167.1"/>
    </source>
</evidence>
<reference evidence="2 3" key="1">
    <citation type="submission" date="2019-05" db="EMBL/GenBank/DDBJ databases">
        <title>Another draft genome of Portunus trituberculatus and its Hox gene families provides insights of decapod evolution.</title>
        <authorList>
            <person name="Jeong J.-H."/>
            <person name="Song I."/>
            <person name="Kim S."/>
            <person name="Choi T."/>
            <person name="Kim D."/>
            <person name="Ryu S."/>
            <person name="Kim W."/>
        </authorList>
    </citation>
    <scope>NUCLEOTIDE SEQUENCE [LARGE SCALE GENOMIC DNA]</scope>
    <source>
        <tissue evidence="2">Muscle</tissue>
    </source>
</reference>
<proteinExistence type="predicted"/>
<sequence length="98" mass="11355">MAAARLTLRLSQLSLYALPSTRSSSVPLPFLVPTSIPIQAQLAKVSYVHRDPNYRYFPPRFGFKRKHYNEKFKKDRKNKVSSCGFMIACLCTMLDFYM</sequence>
<dbReference type="EMBL" id="VSRR010000948">
    <property type="protein sequence ID" value="MPC21167.1"/>
    <property type="molecule type" value="Genomic_DNA"/>
</dbReference>
<evidence type="ECO:0000256" key="1">
    <source>
        <dbReference type="SAM" id="Phobius"/>
    </source>
</evidence>
<name>A0A5B7DJ03_PORTR</name>
<gene>
    <name evidence="2" type="ORF">E2C01_014144</name>
</gene>
<dbReference type="Proteomes" id="UP000324222">
    <property type="component" value="Unassembled WGS sequence"/>
</dbReference>
<feature type="transmembrane region" description="Helical" evidence="1">
    <location>
        <begin position="80"/>
        <end position="97"/>
    </location>
</feature>
<protein>
    <submittedName>
        <fullName evidence="2">Uncharacterized protein</fullName>
    </submittedName>
</protein>
<dbReference type="OrthoDB" id="19619at2759"/>
<organism evidence="2 3">
    <name type="scientific">Portunus trituberculatus</name>
    <name type="common">Swimming crab</name>
    <name type="synonym">Neptunus trituberculatus</name>
    <dbReference type="NCBI Taxonomy" id="210409"/>
    <lineage>
        <taxon>Eukaryota</taxon>
        <taxon>Metazoa</taxon>
        <taxon>Ecdysozoa</taxon>
        <taxon>Arthropoda</taxon>
        <taxon>Crustacea</taxon>
        <taxon>Multicrustacea</taxon>
        <taxon>Malacostraca</taxon>
        <taxon>Eumalacostraca</taxon>
        <taxon>Eucarida</taxon>
        <taxon>Decapoda</taxon>
        <taxon>Pleocyemata</taxon>
        <taxon>Brachyura</taxon>
        <taxon>Eubrachyura</taxon>
        <taxon>Portunoidea</taxon>
        <taxon>Portunidae</taxon>
        <taxon>Portuninae</taxon>
        <taxon>Portunus</taxon>
    </lineage>
</organism>
<keyword evidence="1" id="KW-1133">Transmembrane helix</keyword>
<keyword evidence="1" id="KW-0472">Membrane</keyword>
<evidence type="ECO:0000313" key="3">
    <source>
        <dbReference type="Proteomes" id="UP000324222"/>
    </source>
</evidence>